<dbReference type="RefSeq" id="WP_377288692.1">
    <property type="nucleotide sequence ID" value="NZ_JBHSBM010000017.1"/>
</dbReference>
<dbReference type="SUPFAM" id="SSF46894">
    <property type="entry name" value="C-terminal effector domain of the bipartite response regulators"/>
    <property type="match status" value="1"/>
</dbReference>
<dbReference type="Pfam" id="PF00486">
    <property type="entry name" value="Trans_reg_C"/>
    <property type="match status" value="1"/>
</dbReference>
<dbReference type="SUPFAM" id="SSF48452">
    <property type="entry name" value="TPR-like"/>
    <property type="match status" value="1"/>
</dbReference>
<sequence length="261" mass="28827">MEFRILGALEAVHEGEVVPLGGARRHALLASLLLRANDVVSVGHLAESIWERPPASMRSNVRTHIAGLRRTLAPAGVRLTTEPSGYRLSIENHNLDLHRFERTATRGTELMDRGEFEAAADLLGTALRIWRGTPFEGQPLGPLLQAEAVRLEERRLAVAEKWLTAQRACGAHGDAVGELRRLVIAHPFRESLWLHLMTSLHEAGRTAEALRAYHEARSLLQNQLGIDPCLDLQGAHQQILHGRAAVLPLNRHSESRPAPVP</sequence>
<accession>A0ABV8I6Z8</accession>
<dbReference type="PANTHER" id="PTHR35807">
    <property type="entry name" value="TRANSCRIPTIONAL REGULATOR REDD-RELATED"/>
    <property type="match status" value="1"/>
</dbReference>
<dbReference type="Pfam" id="PF03704">
    <property type="entry name" value="BTAD"/>
    <property type="match status" value="1"/>
</dbReference>
<comment type="caution">
    <text evidence="7">The sequence shown here is derived from an EMBL/GenBank/DDBJ whole genome shotgun (WGS) entry which is preliminary data.</text>
</comment>
<keyword evidence="2" id="KW-0805">Transcription regulation</keyword>
<evidence type="ECO:0000313" key="7">
    <source>
        <dbReference type="EMBL" id="MFC4059969.1"/>
    </source>
</evidence>
<evidence type="ECO:0000256" key="1">
    <source>
        <dbReference type="ARBA" id="ARBA00005820"/>
    </source>
</evidence>
<dbReference type="InterPro" id="IPR001867">
    <property type="entry name" value="OmpR/PhoB-type_DNA-bd"/>
</dbReference>
<comment type="similarity">
    <text evidence="1">Belongs to the AfsR/DnrI/RedD regulatory family.</text>
</comment>
<reference evidence="8" key="1">
    <citation type="journal article" date="2019" name="Int. J. Syst. Evol. Microbiol.">
        <title>The Global Catalogue of Microorganisms (GCM) 10K type strain sequencing project: providing services to taxonomists for standard genome sequencing and annotation.</title>
        <authorList>
            <consortium name="The Broad Institute Genomics Platform"/>
            <consortium name="The Broad Institute Genome Sequencing Center for Infectious Disease"/>
            <person name="Wu L."/>
            <person name="Ma J."/>
        </authorList>
    </citation>
    <scope>NUCLEOTIDE SEQUENCE [LARGE SCALE GENOMIC DNA]</scope>
    <source>
        <strain evidence="8">TBRC 4489</strain>
    </source>
</reference>
<dbReference type="InterPro" id="IPR016032">
    <property type="entry name" value="Sig_transdc_resp-reg_C-effctor"/>
</dbReference>
<feature type="domain" description="OmpR/PhoB-type" evidence="6">
    <location>
        <begin position="1"/>
        <end position="90"/>
    </location>
</feature>
<dbReference type="PANTHER" id="PTHR35807:SF1">
    <property type="entry name" value="TRANSCRIPTIONAL REGULATOR REDD"/>
    <property type="match status" value="1"/>
</dbReference>
<proteinExistence type="inferred from homology"/>
<dbReference type="SMART" id="SM01043">
    <property type="entry name" value="BTAD"/>
    <property type="match status" value="1"/>
</dbReference>
<dbReference type="EMBL" id="JBHSBM010000017">
    <property type="protein sequence ID" value="MFC4059969.1"/>
    <property type="molecule type" value="Genomic_DNA"/>
</dbReference>
<feature type="DNA-binding region" description="OmpR/PhoB-type" evidence="5">
    <location>
        <begin position="1"/>
        <end position="90"/>
    </location>
</feature>
<evidence type="ECO:0000313" key="8">
    <source>
        <dbReference type="Proteomes" id="UP001595850"/>
    </source>
</evidence>
<protein>
    <submittedName>
        <fullName evidence="7">BTAD domain-containing putative transcriptional regulator</fullName>
    </submittedName>
</protein>
<dbReference type="SMART" id="SM00862">
    <property type="entry name" value="Trans_reg_C"/>
    <property type="match status" value="1"/>
</dbReference>
<evidence type="ECO:0000259" key="6">
    <source>
        <dbReference type="PROSITE" id="PS51755"/>
    </source>
</evidence>
<dbReference type="InterPro" id="IPR005158">
    <property type="entry name" value="BTAD"/>
</dbReference>
<dbReference type="InterPro" id="IPR011990">
    <property type="entry name" value="TPR-like_helical_dom_sf"/>
</dbReference>
<evidence type="ECO:0000256" key="5">
    <source>
        <dbReference type="PROSITE-ProRule" id="PRU01091"/>
    </source>
</evidence>
<evidence type="ECO:0000256" key="4">
    <source>
        <dbReference type="ARBA" id="ARBA00023163"/>
    </source>
</evidence>
<evidence type="ECO:0000256" key="3">
    <source>
        <dbReference type="ARBA" id="ARBA00023125"/>
    </source>
</evidence>
<keyword evidence="8" id="KW-1185">Reference proteome</keyword>
<keyword evidence="3 5" id="KW-0238">DNA-binding</keyword>
<dbReference type="InterPro" id="IPR036388">
    <property type="entry name" value="WH-like_DNA-bd_sf"/>
</dbReference>
<dbReference type="Gene3D" id="1.25.40.10">
    <property type="entry name" value="Tetratricopeptide repeat domain"/>
    <property type="match status" value="1"/>
</dbReference>
<keyword evidence="4" id="KW-0804">Transcription</keyword>
<evidence type="ECO:0000256" key="2">
    <source>
        <dbReference type="ARBA" id="ARBA00023015"/>
    </source>
</evidence>
<dbReference type="InterPro" id="IPR051677">
    <property type="entry name" value="AfsR-DnrI-RedD_regulator"/>
</dbReference>
<dbReference type="Proteomes" id="UP001595850">
    <property type="component" value="Unassembled WGS sequence"/>
</dbReference>
<organism evidence="7 8">
    <name type="scientific">Planomonospora corallina</name>
    <dbReference type="NCBI Taxonomy" id="1806052"/>
    <lineage>
        <taxon>Bacteria</taxon>
        <taxon>Bacillati</taxon>
        <taxon>Actinomycetota</taxon>
        <taxon>Actinomycetes</taxon>
        <taxon>Streptosporangiales</taxon>
        <taxon>Streptosporangiaceae</taxon>
        <taxon>Planomonospora</taxon>
    </lineage>
</organism>
<gene>
    <name evidence="7" type="ORF">ACFOWE_16815</name>
</gene>
<dbReference type="PROSITE" id="PS51755">
    <property type="entry name" value="OMPR_PHOB"/>
    <property type="match status" value="1"/>
</dbReference>
<dbReference type="CDD" id="cd15831">
    <property type="entry name" value="BTAD"/>
    <property type="match status" value="1"/>
</dbReference>
<name>A0ABV8I6Z8_9ACTN</name>
<dbReference type="Gene3D" id="1.10.10.10">
    <property type="entry name" value="Winged helix-like DNA-binding domain superfamily/Winged helix DNA-binding domain"/>
    <property type="match status" value="1"/>
</dbReference>